<evidence type="ECO:0000259" key="1">
    <source>
        <dbReference type="Pfam" id="PF11790"/>
    </source>
</evidence>
<dbReference type="Proteomes" id="UP000297540">
    <property type="component" value="Unassembled WGS sequence"/>
</dbReference>
<dbReference type="OrthoDB" id="9809583at2"/>
<comment type="caution">
    <text evidence="2">The sequence shown here is derived from an EMBL/GenBank/DDBJ whole genome shotgun (WGS) entry which is preliminary data.</text>
</comment>
<accession>A0A4Y8S2P6</accession>
<dbReference type="InterPro" id="IPR024655">
    <property type="entry name" value="Asl1_glyco_hydro_catalytic"/>
</dbReference>
<sequence>MALKTYLKNQFLFGFSVILFLSACKKEVDVQPNEEGLSPKIALRSDLLMASKSSVAEITSNSSILKLGINGHLGDAPYLKVPWAKQIAMIKERGMSYYRINVQTKADGSASSSVHLNALQKAADAAGVKILPMLYLRTLDYNKSEAENYKMGKDLGGRFAAKYGKYFVFYNLGNDEELPLIYKNKTGMKPEHYDPVKFKAAAAYLKGMDEGIKANDPDAKTLVGAGWLHFGFLQMCVDYGIKFDRIAYNWYSDMENAAPKAPYFITDITQTLTSLFPDKPIWFTEYNYRYKATSLTNEIDQDEFVNRFTAKCRANPNVKVAMVYELFDEPYKSVQESSYGIIKWKTHYDIWEDKLLSKTFLSNLFK</sequence>
<dbReference type="PROSITE" id="PS51257">
    <property type="entry name" value="PROKAR_LIPOPROTEIN"/>
    <property type="match status" value="1"/>
</dbReference>
<proteinExistence type="predicted"/>
<dbReference type="Gene3D" id="3.20.20.80">
    <property type="entry name" value="Glycosidases"/>
    <property type="match status" value="1"/>
</dbReference>
<dbReference type="RefSeq" id="WP_133236658.1">
    <property type="nucleotide sequence ID" value="NZ_SOZE01000050.1"/>
</dbReference>
<gene>
    <name evidence="2" type="ORF">E2R66_26755</name>
</gene>
<evidence type="ECO:0000313" key="2">
    <source>
        <dbReference type="EMBL" id="TFF33282.1"/>
    </source>
</evidence>
<reference evidence="2 3" key="1">
    <citation type="journal article" date="2017" name="Int. J. Syst. Evol. Microbiol.">
        <title>Mucilaginibacterpsychrotolerans sp. nov., isolated from peatlands.</title>
        <authorList>
            <person name="Deng Y."/>
            <person name="Shen L."/>
            <person name="Xu B."/>
            <person name="Liu Y."/>
            <person name="Gu Z."/>
            <person name="Liu H."/>
            <person name="Zhou Y."/>
        </authorList>
    </citation>
    <scope>NUCLEOTIDE SEQUENCE [LARGE SCALE GENOMIC DNA]</scope>
    <source>
        <strain evidence="2 3">NH7-4</strain>
    </source>
</reference>
<dbReference type="EMBL" id="SOZE01000050">
    <property type="protein sequence ID" value="TFF33282.1"/>
    <property type="molecule type" value="Genomic_DNA"/>
</dbReference>
<name>A0A4Y8S2P6_9SPHI</name>
<dbReference type="AlphaFoldDB" id="A0A4Y8S2P6"/>
<dbReference type="Pfam" id="PF11790">
    <property type="entry name" value="Glyco_hydro_cc"/>
    <property type="match status" value="1"/>
</dbReference>
<protein>
    <recommendedName>
        <fullName evidence="1">Asl1-like glycosyl hydrolase catalytic domain-containing protein</fullName>
    </recommendedName>
</protein>
<dbReference type="InterPro" id="IPR017853">
    <property type="entry name" value="GH"/>
</dbReference>
<dbReference type="SUPFAM" id="SSF51445">
    <property type="entry name" value="(Trans)glycosidases"/>
    <property type="match status" value="1"/>
</dbReference>
<keyword evidence="3" id="KW-1185">Reference proteome</keyword>
<evidence type="ECO:0000313" key="3">
    <source>
        <dbReference type="Proteomes" id="UP000297540"/>
    </source>
</evidence>
<organism evidence="2 3">
    <name type="scientific">Mucilaginibacter psychrotolerans</name>
    <dbReference type="NCBI Taxonomy" id="1524096"/>
    <lineage>
        <taxon>Bacteria</taxon>
        <taxon>Pseudomonadati</taxon>
        <taxon>Bacteroidota</taxon>
        <taxon>Sphingobacteriia</taxon>
        <taxon>Sphingobacteriales</taxon>
        <taxon>Sphingobacteriaceae</taxon>
        <taxon>Mucilaginibacter</taxon>
    </lineage>
</organism>
<feature type="domain" description="Asl1-like glycosyl hydrolase catalytic" evidence="1">
    <location>
        <begin position="223"/>
        <end position="321"/>
    </location>
</feature>